<accession>A0ACC0W3A2</accession>
<reference evidence="1 2" key="1">
    <citation type="journal article" date="2022" name="bioRxiv">
        <title>The genome of the oomycete Peronosclerospora sorghi, a cosmopolitan pathogen of maize and sorghum, is inflated with dispersed pseudogenes.</title>
        <authorList>
            <person name="Fletcher K."/>
            <person name="Martin F."/>
            <person name="Isakeit T."/>
            <person name="Cavanaugh K."/>
            <person name="Magill C."/>
            <person name="Michelmore R."/>
        </authorList>
    </citation>
    <scope>NUCLEOTIDE SEQUENCE [LARGE SCALE GENOMIC DNA]</scope>
    <source>
        <strain evidence="1">P6</strain>
    </source>
</reference>
<dbReference type="Proteomes" id="UP001163321">
    <property type="component" value="Chromosome 4"/>
</dbReference>
<evidence type="ECO:0000313" key="2">
    <source>
        <dbReference type="Proteomes" id="UP001163321"/>
    </source>
</evidence>
<evidence type="ECO:0000313" key="1">
    <source>
        <dbReference type="EMBL" id="KAI9912927.1"/>
    </source>
</evidence>
<sequence length="172" mass="19723">MGGNSLSQVSAEESNEFSYRANRRTPGHPRDQRSHVEQQLKERIASLSRNIQWMEERLHTERDAKRRLLLRSVHEANARTTVNEVANLKLTGSGVGDEQVHALATLFFGIPQTSEDSTLKKRNFQSRSTSYYCRPRPLNLPSLRLVDFQVLAEALERNERGYYVAQNLPISE</sequence>
<name>A0ACC0W3A2_9STRA</name>
<gene>
    <name evidence="1" type="ORF">PsorP6_005590</name>
</gene>
<organism evidence="1 2">
    <name type="scientific">Peronosclerospora sorghi</name>
    <dbReference type="NCBI Taxonomy" id="230839"/>
    <lineage>
        <taxon>Eukaryota</taxon>
        <taxon>Sar</taxon>
        <taxon>Stramenopiles</taxon>
        <taxon>Oomycota</taxon>
        <taxon>Peronosporomycetes</taxon>
        <taxon>Peronosporales</taxon>
        <taxon>Peronosporaceae</taxon>
        <taxon>Peronosclerospora</taxon>
    </lineage>
</organism>
<protein>
    <submittedName>
        <fullName evidence="1">Uncharacterized protein</fullName>
    </submittedName>
</protein>
<dbReference type="EMBL" id="CM047583">
    <property type="protein sequence ID" value="KAI9912927.1"/>
    <property type="molecule type" value="Genomic_DNA"/>
</dbReference>
<proteinExistence type="predicted"/>
<comment type="caution">
    <text evidence="1">The sequence shown here is derived from an EMBL/GenBank/DDBJ whole genome shotgun (WGS) entry which is preliminary data.</text>
</comment>
<keyword evidence="2" id="KW-1185">Reference proteome</keyword>